<sequence>MFDSVLELISQAASNSVFIFCFCHLIIVVILVGSKSSPNLDKEEEIPVSGIINTSTYQKQGRKSEQLFDGKELSYSQEAAPAADKEEKGNSDDHDNKDADKDGEDHHDELRRRVEEFIEKVNQGWKEELLGKRECGMGACNTCNVNLRTR</sequence>
<evidence type="ECO:0000256" key="1">
    <source>
        <dbReference type="SAM" id="MobiDB-lite"/>
    </source>
</evidence>
<evidence type="ECO:0000313" key="3">
    <source>
        <dbReference type="EMBL" id="KAG6660310.1"/>
    </source>
</evidence>
<dbReference type="OrthoDB" id="1110706at2759"/>
<keyword evidence="2" id="KW-1133">Transmembrane helix</keyword>
<keyword evidence="2" id="KW-0472">Membrane</keyword>
<protein>
    <submittedName>
        <fullName evidence="3">Uncharacterized protein</fullName>
    </submittedName>
</protein>
<feature type="compositionally biased region" description="Basic and acidic residues" evidence="1">
    <location>
        <begin position="83"/>
        <end position="111"/>
    </location>
</feature>
<dbReference type="Proteomes" id="UP000811246">
    <property type="component" value="Chromosome 3"/>
</dbReference>
<evidence type="ECO:0000313" key="4">
    <source>
        <dbReference type="EMBL" id="KAG6721032.1"/>
    </source>
</evidence>
<evidence type="ECO:0000313" key="5">
    <source>
        <dbReference type="Proteomes" id="UP000811609"/>
    </source>
</evidence>
<evidence type="ECO:0000256" key="2">
    <source>
        <dbReference type="SAM" id="Phobius"/>
    </source>
</evidence>
<reference evidence="4" key="2">
    <citation type="submission" date="2021-01" db="EMBL/GenBank/DDBJ databases">
        <authorList>
            <person name="Lovell J.T."/>
            <person name="Bentley N."/>
            <person name="Bhattarai G."/>
            <person name="Jenkins J.W."/>
            <person name="Sreedasyam A."/>
            <person name="Alarcon Y."/>
            <person name="Bock C."/>
            <person name="Boston L."/>
            <person name="Carlson J."/>
            <person name="Cervantes K."/>
            <person name="Clermont K."/>
            <person name="Krom N."/>
            <person name="Kubenka K."/>
            <person name="Mamidi S."/>
            <person name="Mattison C."/>
            <person name="Monteros M."/>
            <person name="Pisani C."/>
            <person name="Plott C."/>
            <person name="Rajasekar S."/>
            <person name="Rhein H.S."/>
            <person name="Rohla C."/>
            <person name="Song M."/>
            <person name="Hilaire R.S."/>
            <person name="Shu S."/>
            <person name="Wells L."/>
            <person name="Wang X."/>
            <person name="Webber J."/>
            <person name="Heerema R.J."/>
            <person name="Klein P."/>
            <person name="Conner P."/>
            <person name="Grauke L."/>
            <person name="Grimwood J."/>
            <person name="Schmutz J."/>
            <person name="Randall J.J."/>
        </authorList>
    </citation>
    <scope>NUCLEOTIDE SEQUENCE</scope>
    <source>
        <tissue evidence="4">Leaf</tissue>
    </source>
</reference>
<feature type="region of interest" description="Disordered" evidence="1">
    <location>
        <begin position="61"/>
        <end position="111"/>
    </location>
</feature>
<dbReference type="Proteomes" id="UP000811609">
    <property type="component" value="Chromosome 3"/>
</dbReference>
<dbReference type="PANTHER" id="PTHR36595">
    <property type="entry name" value="TRANSMEMBRANE PROTEIN"/>
    <property type="match status" value="1"/>
</dbReference>
<reference evidence="3" key="1">
    <citation type="submission" date="2020-12" db="EMBL/GenBank/DDBJ databases">
        <title>WGS assembly of Carya illinoinensis cv. Pawnee.</title>
        <authorList>
            <person name="Platts A."/>
            <person name="Shu S."/>
            <person name="Wright S."/>
            <person name="Barry K."/>
            <person name="Edger P."/>
            <person name="Pires J.C."/>
            <person name="Schmutz J."/>
        </authorList>
    </citation>
    <scope>NUCLEOTIDE SEQUENCE</scope>
    <source>
        <tissue evidence="3">Leaf</tissue>
    </source>
</reference>
<proteinExistence type="predicted"/>
<organism evidence="3 5">
    <name type="scientific">Carya illinoinensis</name>
    <name type="common">Pecan</name>
    <dbReference type="NCBI Taxonomy" id="32201"/>
    <lineage>
        <taxon>Eukaryota</taxon>
        <taxon>Viridiplantae</taxon>
        <taxon>Streptophyta</taxon>
        <taxon>Embryophyta</taxon>
        <taxon>Tracheophyta</taxon>
        <taxon>Spermatophyta</taxon>
        <taxon>Magnoliopsida</taxon>
        <taxon>eudicotyledons</taxon>
        <taxon>Gunneridae</taxon>
        <taxon>Pentapetalae</taxon>
        <taxon>rosids</taxon>
        <taxon>fabids</taxon>
        <taxon>Fagales</taxon>
        <taxon>Juglandaceae</taxon>
        <taxon>Carya</taxon>
    </lineage>
</organism>
<name>A0A8T1QYV7_CARIL</name>
<keyword evidence="5" id="KW-1185">Reference proteome</keyword>
<comment type="caution">
    <text evidence="3">The sequence shown here is derived from an EMBL/GenBank/DDBJ whole genome shotgun (WGS) entry which is preliminary data.</text>
</comment>
<accession>A0A8T1QYV7</accession>
<keyword evidence="2" id="KW-0812">Transmembrane</keyword>
<dbReference type="EMBL" id="CM031811">
    <property type="protein sequence ID" value="KAG6660310.1"/>
    <property type="molecule type" value="Genomic_DNA"/>
</dbReference>
<gene>
    <name evidence="3" type="ORF">CIPAW_03G096800</name>
    <name evidence="4" type="ORF">I3842_03G092200</name>
</gene>
<dbReference type="EMBL" id="CM031827">
    <property type="protein sequence ID" value="KAG6721032.1"/>
    <property type="molecule type" value="Genomic_DNA"/>
</dbReference>
<dbReference type="PANTHER" id="PTHR36595:SF1">
    <property type="entry name" value="TRANSMEMBRANE PROTEIN"/>
    <property type="match status" value="1"/>
</dbReference>
<dbReference type="AlphaFoldDB" id="A0A8T1QYV7"/>
<feature type="transmembrane region" description="Helical" evidence="2">
    <location>
        <begin position="12"/>
        <end position="32"/>
    </location>
</feature>
<feature type="compositionally biased region" description="Basic and acidic residues" evidence="1">
    <location>
        <begin position="62"/>
        <end position="72"/>
    </location>
</feature>